<gene>
    <name evidence="1" type="ORF">ARGLB_012_00220</name>
</gene>
<proteinExistence type="predicted"/>
<comment type="caution">
    <text evidence="1">The sequence shown here is derived from an EMBL/GenBank/DDBJ whole genome shotgun (WGS) entry which is preliminary data.</text>
</comment>
<sequence>MASEPSPLFNPERQALNDQLLDVSPRLAGLYRRLIRLVDEDPQADESLARASLIGHCVRELMNRLPDVLADVPDMLDPVSPKSSQLLKQLQVLAEKHSDVLTKVTDLTTAVSGERIELIPIPRPLYESLRRIIHAVEQETGRAQERDAVVVARARTARGPAYERWRAARKFFMDFTHLDNHVGQDERTIPTNEQILEHLEAIEATLAIRLTKFFDNRRLLDDLLAEANRPAGDQEHGESVRYVSPERTVVRNLLTRIGSLPLRRVFYRGLQNPLWVTPLADEGAFRNPPEPRMDNEGNVREEPWPEMDFLVRMAQAVPREVVDVGLTLAVSKNSWVRRGLVEIAATVPAEVAVSLAVAFRQWGHNNFGWRTDPRHLVTMTEKLLIDGQHKLGMKFATALFQPKKLKALTAEASDCGVGLEDYWYEESLPRIAEALGDRRLGTLVLWLEAYEKVTGKFDDETGTDFSYIGRAEIGARQAGPPGVETALIDAIRNAAMRQMAVAPTQTVAALMRSKLSLVNRICLFVTAEALRNAEPGSRETLVSAVHPLIDRPEFGLPEFRIEFAAFLRATAAALGPEKLLPLVVTLERGPLGSLERLKERLAVQLDDSLDIDTEAKSYTARWRHRLLSTVGKDALPATLGEQLQDLDQQFGVIENPCSPDFAMTSWSGPESVLGQNDIAAMAAQDLLRHLETWHPDPQQWHGPSHEGQGRELTAVVTDRADLFDGLTNDILSLRPTYLRAVLRGWENACAAGHELPWPQVVAIIQRTVELPDRLPFQPEGREFDDDRDYSAAKDAAVRLTVTMLQKRAGHSVPPLSDVMILAPTILSMAGDQQLRTDYLTTATGDMDAFTLSVNRTLPRAVRALVALTGWNGFNAEDGPVIKSLDELLGRDDPHGAVAAVFGESVAVLFTHAQPWLLANASRIFGGDGGQTSRHQVALSTALATHNFHPKLLEVLRGPIAAALMRGQPLAVGWANSRSPERLIGDWIVHAYIVGGIGKDDELMHLFFEQASVDLRGDVLGHIGWQLMEADSVGADILKKAGDLWDWRAAKVEEKPSTAKELKDFFWYVKSGKFSAGWWVPRLNQALVLSPRPDIGGLIHEQLAEASKQYPGPVLCIVRTLVAGAVESRGDQYMLIEHAVPQIIASALSSVDPEIGAEATAFMHELGERGYIDLDASVAVLRQH</sequence>
<protein>
    <submittedName>
        <fullName evidence="1">Uncharacterized protein</fullName>
    </submittedName>
</protein>
<accession>H0QHM7</accession>
<evidence type="ECO:0000313" key="1">
    <source>
        <dbReference type="EMBL" id="GAB12328.1"/>
    </source>
</evidence>
<dbReference type="AlphaFoldDB" id="H0QHM7"/>
<keyword evidence="2" id="KW-1185">Reference proteome</keyword>
<organism evidence="1 2">
    <name type="scientific">Arthrobacter globiformis (strain ATCC 8010 / DSM 20124 / JCM 1332 / NBRC 12137 / NCIMB 8907 / NRRL B-2979 / 168)</name>
    <dbReference type="NCBI Taxonomy" id="1077972"/>
    <lineage>
        <taxon>Bacteria</taxon>
        <taxon>Bacillati</taxon>
        <taxon>Actinomycetota</taxon>
        <taxon>Actinomycetes</taxon>
        <taxon>Micrococcales</taxon>
        <taxon>Micrococcaceae</taxon>
        <taxon>Arthrobacter</taxon>
    </lineage>
</organism>
<dbReference type="EMBL" id="BAEG01000012">
    <property type="protein sequence ID" value="GAB12328.1"/>
    <property type="molecule type" value="Genomic_DNA"/>
</dbReference>
<name>H0QHM7_ARTG1</name>
<dbReference type="Proteomes" id="UP000003828">
    <property type="component" value="Unassembled WGS sequence"/>
</dbReference>
<reference evidence="1 2" key="1">
    <citation type="submission" date="2011-12" db="EMBL/GenBank/DDBJ databases">
        <title>Whole genome shotgun sequence of Arthrobacter globiformis NBRC 12137.</title>
        <authorList>
            <person name="Miyazawa S."/>
            <person name="Hosoyama A."/>
            <person name="Tsuchikane K."/>
            <person name="Katsumata H."/>
            <person name="Yamazaki S."/>
            <person name="Fujita N."/>
        </authorList>
    </citation>
    <scope>NUCLEOTIDE SEQUENCE [LARGE SCALE GENOMIC DNA]</scope>
    <source>
        <strain evidence="1 2">NBRC 12137</strain>
    </source>
</reference>
<evidence type="ECO:0000313" key="2">
    <source>
        <dbReference type="Proteomes" id="UP000003828"/>
    </source>
</evidence>
<dbReference type="eggNOG" id="ENOG5032GVE">
    <property type="taxonomic scope" value="Bacteria"/>
</dbReference>